<dbReference type="AlphaFoldDB" id="A0A9Q5F056"/>
<dbReference type="Pfam" id="PF24201">
    <property type="entry name" value="DUF7426"/>
    <property type="match status" value="1"/>
</dbReference>
<dbReference type="InterPro" id="IPR055849">
    <property type="entry name" value="DUF7426"/>
</dbReference>
<evidence type="ECO:0000313" key="4">
    <source>
        <dbReference type="Proteomes" id="UP000603463"/>
    </source>
</evidence>
<organism evidence="3 4">
    <name type="scientific">Rhodococcus hoagii</name>
    <name type="common">Corynebacterium equii</name>
    <dbReference type="NCBI Taxonomy" id="43767"/>
    <lineage>
        <taxon>Bacteria</taxon>
        <taxon>Bacillati</taxon>
        <taxon>Actinomycetota</taxon>
        <taxon>Actinomycetes</taxon>
        <taxon>Mycobacteriales</taxon>
        <taxon>Nocardiaceae</taxon>
        <taxon>Prescottella</taxon>
    </lineage>
</organism>
<reference evidence="2" key="1">
    <citation type="submission" date="2019-11" db="EMBL/GenBank/DDBJ databases">
        <title>Spread of Macrolides and rifampicin resistant Rhodococcus equi in clinical isolates in the USA.</title>
        <authorList>
            <person name="Alvarez-Narvaez S."/>
            <person name="Huber L."/>
            <person name="Cohen N.D."/>
            <person name="Slovis N."/>
            <person name="Greiter M."/>
            <person name="Giguere S."/>
            <person name="Hart K."/>
        </authorList>
    </citation>
    <scope>NUCLEOTIDE SEQUENCE</scope>
    <source>
        <strain evidence="2">Lh_17</strain>
    </source>
</reference>
<dbReference type="EMBL" id="WVBC01000030">
    <property type="protein sequence ID" value="NKT78123.1"/>
    <property type="molecule type" value="Genomic_DNA"/>
</dbReference>
<evidence type="ECO:0000259" key="1">
    <source>
        <dbReference type="Pfam" id="PF24201"/>
    </source>
</evidence>
<reference evidence="3" key="2">
    <citation type="journal article" date="2020" name="Environ. Microbiol.">
        <title>The novel and transferable erm(51) gene confers Macrolides, Lincosamides, and Streptogramins B (MLSB) resistance to clonal Rhodococcus equi in the environment.</title>
        <authorList>
            <person name="Huber L."/>
            <person name="Giguere S."/>
            <person name="Slovis N.M."/>
            <person name="Alvarez-Narvaez S."/>
            <person name="Hart K.A."/>
            <person name="Greiter M."/>
            <person name="Morris E.R.A."/>
            <person name="Cohen N.D."/>
        </authorList>
    </citation>
    <scope>NUCLEOTIDE SEQUENCE</scope>
    <source>
        <strain evidence="3">Lh_116_1</strain>
    </source>
</reference>
<dbReference type="Proteomes" id="UP000603463">
    <property type="component" value="Unassembled WGS sequence"/>
</dbReference>
<dbReference type="RefSeq" id="WP_084962027.1">
    <property type="nucleotide sequence ID" value="NZ_JAJNNF010000048.1"/>
</dbReference>
<name>A0A9Q5F056_RHOHA</name>
<evidence type="ECO:0000313" key="3">
    <source>
        <dbReference type="EMBL" id="NKT78123.1"/>
    </source>
</evidence>
<sequence>MDDLAAFMDPTLRLPIGGRDYTIECSAWQGLHLHRLFSEPGRILDDNAERAEILQMLGDTYQQMVDDGLSWPKIAVAGRTALFWFGISPEAGRRYWESVGGVAPGNPIPPSPSQTTAGEKLKSIFQRPEPTDRMILAAARTTQRPA</sequence>
<evidence type="ECO:0000313" key="2">
    <source>
        <dbReference type="EMBL" id="MBM4567402.1"/>
    </source>
</evidence>
<dbReference type="Proteomes" id="UP000808906">
    <property type="component" value="Unassembled WGS sequence"/>
</dbReference>
<accession>A0A9Q5F056</accession>
<proteinExistence type="predicted"/>
<protein>
    <recommendedName>
        <fullName evidence="1">DUF7426 domain-containing protein</fullName>
    </recommendedName>
</protein>
<dbReference type="EMBL" id="WUXR01000012">
    <property type="protein sequence ID" value="MBM4567402.1"/>
    <property type="molecule type" value="Genomic_DNA"/>
</dbReference>
<feature type="domain" description="DUF7426" evidence="1">
    <location>
        <begin position="2"/>
        <end position="104"/>
    </location>
</feature>
<gene>
    <name evidence="2" type="ORF">GS441_18855</name>
    <name evidence="3" type="ORF">GS882_08405</name>
</gene>
<comment type="caution">
    <text evidence="3">The sequence shown here is derived from an EMBL/GenBank/DDBJ whole genome shotgun (WGS) entry which is preliminary data.</text>
</comment>